<proteinExistence type="predicted"/>
<evidence type="ECO:0000313" key="2">
    <source>
        <dbReference type="EMBL" id="GMI44172.1"/>
    </source>
</evidence>
<sequence>MTSILIIKSYNQTTPDDAQDIAFFAPPRIITITPLVTPYYLETIEEDYVVSWIGGNKGERTATGEEMGMRGEAATGEETVVGNGFRGNSGAGTRGGEWRNGYRKGDGYGKGF</sequence>
<organism evidence="2 3">
    <name type="scientific">Triparma columacea</name>
    <dbReference type="NCBI Taxonomy" id="722753"/>
    <lineage>
        <taxon>Eukaryota</taxon>
        <taxon>Sar</taxon>
        <taxon>Stramenopiles</taxon>
        <taxon>Ochrophyta</taxon>
        <taxon>Bolidophyceae</taxon>
        <taxon>Parmales</taxon>
        <taxon>Triparmaceae</taxon>
        <taxon>Triparma</taxon>
    </lineage>
</organism>
<comment type="caution">
    <text evidence="2">The sequence shown here is derived from an EMBL/GenBank/DDBJ whole genome shotgun (WGS) entry which is preliminary data.</text>
</comment>
<gene>
    <name evidence="2" type="ORF">TrCOL_g10956</name>
</gene>
<evidence type="ECO:0000256" key="1">
    <source>
        <dbReference type="SAM" id="MobiDB-lite"/>
    </source>
</evidence>
<feature type="region of interest" description="Disordered" evidence="1">
    <location>
        <begin position="80"/>
        <end position="100"/>
    </location>
</feature>
<feature type="compositionally biased region" description="Gly residues" evidence="1">
    <location>
        <begin position="84"/>
        <end position="95"/>
    </location>
</feature>
<dbReference type="Proteomes" id="UP001165065">
    <property type="component" value="Unassembled WGS sequence"/>
</dbReference>
<name>A0A9W7LC13_9STRA</name>
<protein>
    <submittedName>
        <fullName evidence="2">Uncharacterized protein</fullName>
    </submittedName>
</protein>
<accession>A0A9W7LC13</accession>
<dbReference type="AlphaFoldDB" id="A0A9W7LC13"/>
<keyword evidence="3" id="KW-1185">Reference proteome</keyword>
<reference evidence="3" key="1">
    <citation type="journal article" date="2023" name="Commun. Biol.">
        <title>Genome analysis of Parmales, the sister group of diatoms, reveals the evolutionary specialization of diatoms from phago-mixotrophs to photoautotrophs.</title>
        <authorList>
            <person name="Ban H."/>
            <person name="Sato S."/>
            <person name="Yoshikawa S."/>
            <person name="Yamada K."/>
            <person name="Nakamura Y."/>
            <person name="Ichinomiya M."/>
            <person name="Sato N."/>
            <person name="Blanc-Mathieu R."/>
            <person name="Endo H."/>
            <person name="Kuwata A."/>
            <person name="Ogata H."/>
        </authorList>
    </citation>
    <scope>NUCLEOTIDE SEQUENCE [LARGE SCALE GENOMIC DNA]</scope>
</reference>
<evidence type="ECO:0000313" key="3">
    <source>
        <dbReference type="Proteomes" id="UP001165065"/>
    </source>
</evidence>
<dbReference type="EMBL" id="BRYA01001471">
    <property type="protein sequence ID" value="GMI44172.1"/>
    <property type="molecule type" value="Genomic_DNA"/>
</dbReference>